<accession>A0A0G4JZE8</accession>
<dbReference type="InterPro" id="IPR001031">
    <property type="entry name" value="Thioesterase"/>
</dbReference>
<dbReference type="SUPFAM" id="SSF52777">
    <property type="entry name" value="CoA-dependent acyltransferases"/>
    <property type="match status" value="2"/>
</dbReference>
<dbReference type="InterPro" id="IPR009081">
    <property type="entry name" value="PP-bd_ACP"/>
</dbReference>
<dbReference type="PROSITE" id="PS00455">
    <property type="entry name" value="AMP_BINDING"/>
    <property type="match status" value="1"/>
</dbReference>
<dbReference type="NCBIfam" id="TIGR01733">
    <property type="entry name" value="AA-adenyl-dom"/>
    <property type="match status" value="1"/>
</dbReference>
<dbReference type="Pfam" id="PF00668">
    <property type="entry name" value="Condensation"/>
    <property type="match status" value="1"/>
</dbReference>
<dbReference type="InterPro" id="IPR000873">
    <property type="entry name" value="AMP-dep_synth/lig_dom"/>
</dbReference>
<dbReference type="Pfam" id="PF00501">
    <property type="entry name" value="AMP-binding"/>
    <property type="match status" value="1"/>
</dbReference>
<evidence type="ECO:0000313" key="2">
    <source>
        <dbReference type="EMBL" id="CPR19581.1"/>
    </source>
</evidence>
<dbReference type="Gene3D" id="3.30.559.30">
    <property type="entry name" value="Nonribosomal peptide synthetase, condensation domain"/>
    <property type="match status" value="1"/>
</dbReference>
<dbReference type="SUPFAM" id="SSF47336">
    <property type="entry name" value="ACP-like"/>
    <property type="match status" value="1"/>
</dbReference>
<dbReference type="CDD" id="cd05930">
    <property type="entry name" value="A_NRPS"/>
    <property type="match status" value="1"/>
</dbReference>
<dbReference type="GO" id="GO:0043041">
    <property type="term" value="P:amino acid activation for nonribosomal peptide biosynthetic process"/>
    <property type="evidence" value="ECO:0007669"/>
    <property type="project" value="TreeGrafter"/>
</dbReference>
<dbReference type="Pfam" id="PF00975">
    <property type="entry name" value="Thioesterase"/>
    <property type="match status" value="1"/>
</dbReference>
<proteinExistence type="predicted"/>
<dbReference type="STRING" id="1109412.BN1221_03839"/>
<evidence type="ECO:0000259" key="1">
    <source>
        <dbReference type="SMART" id="SM00824"/>
    </source>
</evidence>
<dbReference type="Gene3D" id="3.40.50.1820">
    <property type="entry name" value="alpha/beta hydrolase"/>
    <property type="match status" value="1"/>
</dbReference>
<evidence type="ECO:0000313" key="3">
    <source>
        <dbReference type="Proteomes" id="UP000044377"/>
    </source>
</evidence>
<dbReference type="Gene3D" id="3.30.300.30">
    <property type="match status" value="1"/>
</dbReference>
<dbReference type="InterPro" id="IPR045851">
    <property type="entry name" value="AMP-bd_C_sf"/>
</dbReference>
<reference evidence="3" key="1">
    <citation type="submission" date="2015-01" db="EMBL/GenBank/DDBJ databases">
        <authorList>
            <person name="Paterson Steve"/>
        </authorList>
    </citation>
    <scope>NUCLEOTIDE SEQUENCE [LARGE SCALE GENOMIC DNA]</scope>
    <source>
        <strain evidence="3">OBR1</strain>
    </source>
</reference>
<dbReference type="GO" id="GO:0005737">
    <property type="term" value="C:cytoplasm"/>
    <property type="evidence" value="ECO:0007669"/>
    <property type="project" value="TreeGrafter"/>
</dbReference>
<dbReference type="GO" id="GO:0031177">
    <property type="term" value="F:phosphopantetheine binding"/>
    <property type="evidence" value="ECO:0007669"/>
    <property type="project" value="TreeGrafter"/>
</dbReference>
<name>A0A0G4JZE8_9GAMM</name>
<dbReference type="InterPro" id="IPR010071">
    <property type="entry name" value="AA_adenyl_dom"/>
</dbReference>
<dbReference type="SUPFAM" id="SSF53474">
    <property type="entry name" value="alpha/beta-Hydrolases"/>
    <property type="match status" value="1"/>
</dbReference>
<dbReference type="OrthoDB" id="5817163at2"/>
<dbReference type="InterPro" id="IPR020802">
    <property type="entry name" value="TesA-like"/>
</dbReference>
<dbReference type="PANTHER" id="PTHR45527:SF1">
    <property type="entry name" value="FATTY ACID SYNTHASE"/>
    <property type="match status" value="1"/>
</dbReference>
<keyword evidence="3" id="KW-1185">Reference proteome</keyword>
<dbReference type="InterPro" id="IPR042099">
    <property type="entry name" value="ANL_N_sf"/>
</dbReference>
<dbReference type="InterPro" id="IPR020845">
    <property type="entry name" value="AMP-binding_CS"/>
</dbReference>
<protein>
    <submittedName>
        <fullName evidence="2">Siderophore biosynthesis non-ribosomal peptide synthetase modules</fullName>
    </submittedName>
</protein>
<dbReference type="InterPro" id="IPR036736">
    <property type="entry name" value="ACP-like_sf"/>
</dbReference>
<dbReference type="GO" id="GO:0044550">
    <property type="term" value="P:secondary metabolite biosynthetic process"/>
    <property type="evidence" value="ECO:0007669"/>
    <property type="project" value="TreeGrafter"/>
</dbReference>
<dbReference type="InterPro" id="IPR023213">
    <property type="entry name" value="CAT-like_dom_sf"/>
</dbReference>
<dbReference type="Gene3D" id="3.40.50.12780">
    <property type="entry name" value="N-terminal domain of ligase-like"/>
    <property type="match status" value="1"/>
</dbReference>
<organism evidence="2 3">
    <name type="scientific">Brenneria goodwinii</name>
    <dbReference type="NCBI Taxonomy" id="1109412"/>
    <lineage>
        <taxon>Bacteria</taxon>
        <taxon>Pseudomonadati</taxon>
        <taxon>Pseudomonadota</taxon>
        <taxon>Gammaproteobacteria</taxon>
        <taxon>Enterobacterales</taxon>
        <taxon>Pectobacteriaceae</taxon>
        <taxon>Brenneria</taxon>
    </lineage>
</organism>
<dbReference type="Gene3D" id="3.30.559.10">
    <property type="entry name" value="Chloramphenicol acetyltransferase-like domain"/>
    <property type="match status" value="1"/>
</dbReference>
<dbReference type="RefSeq" id="WP_048638632.1">
    <property type="nucleotide sequence ID" value="NZ_CGIG01000001.1"/>
</dbReference>
<dbReference type="GO" id="GO:0003824">
    <property type="term" value="F:catalytic activity"/>
    <property type="evidence" value="ECO:0007669"/>
    <property type="project" value="InterPro"/>
</dbReference>
<dbReference type="Pfam" id="PF00550">
    <property type="entry name" value="PP-binding"/>
    <property type="match status" value="1"/>
</dbReference>
<dbReference type="SMART" id="SM00824">
    <property type="entry name" value="PKS_TE"/>
    <property type="match status" value="1"/>
</dbReference>
<dbReference type="InterPro" id="IPR029058">
    <property type="entry name" value="AB_hydrolase_fold"/>
</dbReference>
<dbReference type="SUPFAM" id="SSF56801">
    <property type="entry name" value="Acetyl-CoA synthetase-like"/>
    <property type="match status" value="1"/>
</dbReference>
<feature type="domain" description="Thioesterase TesA-like" evidence="1">
    <location>
        <begin position="1078"/>
        <end position="1298"/>
    </location>
</feature>
<dbReference type="Gene3D" id="1.10.1200.10">
    <property type="entry name" value="ACP-like"/>
    <property type="match status" value="1"/>
</dbReference>
<dbReference type="EMBL" id="CGIG01000001">
    <property type="protein sequence ID" value="CPR19581.1"/>
    <property type="molecule type" value="Genomic_DNA"/>
</dbReference>
<dbReference type="Proteomes" id="UP000044377">
    <property type="component" value="Unassembled WGS sequence"/>
</dbReference>
<dbReference type="PANTHER" id="PTHR45527">
    <property type="entry name" value="NONRIBOSOMAL PEPTIDE SYNTHETASE"/>
    <property type="match status" value="1"/>
</dbReference>
<gene>
    <name evidence="2" type="ORF">BN1221_03839</name>
</gene>
<dbReference type="InterPro" id="IPR001242">
    <property type="entry name" value="Condensation_dom"/>
</dbReference>
<sequence length="1305" mass="146861">MALGDNAILSLTEGQKEIWVAQQMIEGSARYNTAECVRIRGVLSPERFQAALAHVIPRIETLNCRYQLRDGELVQVVGEQTGINYQFLDFRQDKQPELSLRRWMRHDIAQPVDLAQGRLYRVALIQLADDVFCWYQRVHHIALDGYGVAMVLRQAATAYSCLQQGKELEEQPFASLRYLLDKEAIYRRSTSFLQDKAFWEDYCRRLPPAPRLSPVRSEVSDTVRREQLILSSVEFTQMKTLAKAWSVSWVEVLLALLAGYVAWRTRESGVVLGMPFMNRNDGELFKLPAMLVNILPLFIQVRPSDDMASLAQSVRREMDYVKPHTQYRGMRLLRLRDEDEPLFGPVVNIMPFYEELNLNGTCGVIENVHGGPVDDCALRVVPAGNDEHSPLLIHVDANPNVYSADVLTAIREEMAAWATHWLSHPDTRMEQLNQRQWRELADYVIHAADRGDFVWQDVISRIRRQAELSPDAIALETHARRVKYSALVERVDAIGHALLELGIEPGDVIAIYMPRSADTLQIMLGILSAGASCFVLDMTSPDERLQQALEACGARCVITDSSEERRKFATQTLPCSALLTHAAGRSSAQATISPETIGFIIFTSGSTGKPKGVAISHRALSWFVDAAGQAYDIHPNDKVLQFSSLTFDACLEEIFIPLCRGACVVLRTEEMAESLEDFLAYVTEHAITVLDLPTTFWHTLTLTLSEQRHTWPSAVKTLIVGGEAISQERLSQWKALMGERIRLINTYGPTEGTIVFTYKVLAGDGFNPQTADLRSIGLPLAGLRCLILDAAQRPVEPGMEGELYLIGPTLSSGYINSAEMTRESFITLTIADHPERAYKTGDWVTQTDRGEIVYLGRIDKQVKFRGYRVDLNEIRDCSLMVAGVKEARAVMWGDGNAQLVLYVELDNRAKVSTIDIEAQLQTVLPQYMQPNQIVPIAGFPLTNSGKIDEKRLPKPDVHIEEDDIGVVQTDFERQVAEAWKVELALENVGIHQDFYALGGSSLHLFSIHARLAGQGLSIAPKLLLENRTIHRLYLAWRQVADENEQRMPGEEWIVKLQSHHRKRTLWAFHPYSGRIDCYRGLAEQVSQTFDVLAIQAPFLSESVTEHQTLPDLARHYARLIRHVQQDAPYYLVGYSLGGNIAYLVAQLLSEAGQKVNYLGLLDCRPPQYVEKMENSLYTLVRDSLGDDFLAEVRRLSGEVQLAAIAERLLETGHMRFLTKTQLIAALRFSMTSGQNQPAELTPLTITGQACHYGFTTSGEEWRTLLTARLRCHRFNGEHDTLMDELSGSGAMQTIQQDLFQASQLR</sequence>